<reference evidence="1 2" key="1">
    <citation type="submission" date="2014-11" db="EMBL/GenBank/DDBJ databases">
        <title>Symbiosis island explosion on the genome of extra-slow-growing strains of soybean bradyrhizobia with massive insertion sequences.</title>
        <authorList>
            <person name="Iida T."/>
            <person name="Minamisawa K."/>
        </authorList>
    </citation>
    <scope>NUCLEOTIDE SEQUENCE [LARGE SCALE GENOMIC DNA]</scope>
    <source>
        <strain evidence="1 2">NK6</strain>
    </source>
</reference>
<evidence type="ECO:0000313" key="1">
    <source>
        <dbReference type="EMBL" id="BAR54781.1"/>
    </source>
</evidence>
<gene>
    <name evidence="1" type="ORF">NK6_1597</name>
</gene>
<accession>A0A0E4FRT0</accession>
<dbReference type="EMBL" id="AP014685">
    <property type="protein sequence ID" value="BAR54781.1"/>
    <property type="molecule type" value="Genomic_DNA"/>
</dbReference>
<organism evidence="1 2">
    <name type="scientific">Bradyrhizobium diazoefficiens</name>
    <dbReference type="NCBI Taxonomy" id="1355477"/>
    <lineage>
        <taxon>Bacteria</taxon>
        <taxon>Pseudomonadati</taxon>
        <taxon>Pseudomonadota</taxon>
        <taxon>Alphaproteobacteria</taxon>
        <taxon>Hyphomicrobiales</taxon>
        <taxon>Nitrobacteraceae</taxon>
        <taxon>Bradyrhizobium</taxon>
    </lineage>
</organism>
<evidence type="ECO:0000313" key="2">
    <source>
        <dbReference type="Proteomes" id="UP000063308"/>
    </source>
</evidence>
<proteinExistence type="predicted"/>
<sequence>MVAAVEPKESVVACMNTLAVATACRGYIQKNSSEGK</sequence>
<protein>
    <submittedName>
        <fullName evidence="1">Uncharacterized protein</fullName>
    </submittedName>
</protein>
<dbReference type="AlphaFoldDB" id="A0A0E4FRT0"/>
<dbReference type="Proteomes" id="UP000063308">
    <property type="component" value="Chromosome"/>
</dbReference>
<name>A0A0E4FRT0_9BRAD</name>